<evidence type="ECO:0000313" key="3">
    <source>
        <dbReference type="EMBL" id="EEG70133.1"/>
    </source>
</evidence>
<protein>
    <submittedName>
        <fullName evidence="3">Uncharacterized protein</fullName>
    </submittedName>
</protein>
<reference evidence="3 4" key="1">
    <citation type="submission" date="2009-02" db="EMBL/GenBank/DDBJ databases">
        <title>Draft genome sequence of Bifidobacterium pseudocatenulatum (DSM 20438).</title>
        <authorList>
            <person name="Sudarsanam P."/>
            <person name="Ley R."/>
            <person name="Guruge J."/>
            <person name="Turnbaugh P.J."/>
            <person name="Mahowald M."/>
            <person name="Liep D."/>
            <person name="Gordon J."/>
        </authorList>
    </citation>
    <scope>NUCLEOTIDE SEQUENCE [LARGE SCALE GENOMIC DNA]</scope>
    <source>
        <strain evidence="3 4">DSM 20438</strain>
    </source>
</reference>
<feature type="region of interest" description="Disordered" evidence="1">
    <location>
        <begin position="1"/>
        <end position="24"/>
    </location>
</feature>
<proteinExistence type="predicted"/>
<gene>
    <name evidence="3" type="ORF">BIFPSEUDO_04168</name>
</gene>
<feature type="compositionally biased region" description="Basic and acidic residues" evidence="1">
    <location>
        <begin position="76"/>
        <end position="90"/>
    </location>
</feature>
<reference evidence="3 4" key="2">
    <citation type="submission" date="2009-02" db="EMBL/GenBank/DDBJ databases">
        <authorList>
            <person name="Fulton L."/>
            <person name="Clifton S."/>
            <person name="Fulton B."/>
            <person name="Xu J."/>
            <person name="Minx P."/>
            <person name="Pepin K.H."/>
            <person name="Johnson M."/>
            <person name="Bhonagiri V."/>
            <person name="Nash W.E."/>
            <person name="Mardis E.R."/>
            <person name="Wilson R.K."/>
        </authorList>
    </citation>
    <scope>NUCLEOTIDE SEQUENCE [LARGE SCALE GENOMIC DNA]</scope>
    <source>
        <strain evidence="3 4">DSM 20438</strain>
    </source>
</reference>
<dbReference type="EMBL" id="ABXX02000005">
    <property type="protein sequence ID" value="EEG70133.1"/>
    <property type="molecule type" value="Genomic_DNA"/>
</dbReference>
<evidence type="ECO:0000313" key="4">
    <source>
        <dbReference type="Proteomes" id="UP000003875"/>
    </source>
</evidence>
<feature type="compositionally biased region" description="Polar residues" evidence="1">
    <location>
        <begin position="57"/>
        <end position="75"/>
    </location>
</feature>
<keyword evidence="2" id="KW-0812">Transmembrane</keyword>
<comment type="caution">
    <text evidence="3">The sequence shown here is derived from an EMBL/GenBank/DDBJ whole genome shotgun (WGS) entry which is preliminary data.</text>
</comment>
<evidence type="ECO:0000256" key="2">
    <source>
        <dbReference type="SAM" id="Phobius"/>
    </source>
</evidence>
<organism evidence="3 4">
    <name type="scientific">Bifidobacterium pseudocatenulatum DSM 20438 = JCM 1200 = LMG 10505</name>
    <dbReference type="NCBI Taxonomy" id="547043"/>
    <lineage>
        <taxon>Bacteria</taxon>
        <taxon>Bacillati</taxon>
        <taxon>Actinomycetota</taxon>
        <taxon>Actinomycetes</taxon>
        <taxon>Bifidobacteriales</taxon>
        <taxon>Bifidobacteriaceae</taxon>
        <taxon>Bifidobacterium</taxon>
    </lineage>
</organism>
<feature type="compositionally biased region" description="Polar residues" evidence="1">
    <location>
        <begin position="1"/>
        <end position="20"/>
    </location>
</feature>
<evidence type="ECO:0000256" key="1">
    <source>
        <dbReference type="SAM" id="MobiDB-lite"/>
    </source>
</evidence>
<feature type="region of interest" description="Disordered" evidence="1">
    <location>
        <begin position="57"/>
        <end position="98"/>
    </location>
</feature>
<keyword evidence="2" id="KW-1133">Transmembrane helix</keyword>
<name>C0BUT0_BIFPS</name>
<dbReference type="Proteomes" id="UP000003875">
    <property type="component" value="Unassembled WGS sequence"/>
</dbReference>
<dbReference type="eggNOG" id="COG1520">
    <property type="taxonomic scope" value="Bacteria"/>
</dbReference>
<accession>C0BUT0</accession>
<keyword evidence="2" id="KW-0472">Membrane</keyword>
<feature type="transmembrane region" description="Helical" evidence="2">
    <location>
        <begin position="31"/>
        <end position="51"/>
    </location>
</feature>
<dbReference type="AlphaFoldDB" id="C0BUT0"/>
<sequence>MPAPSSLQLDMQSGTQSDPQANDCKNRKKPIIIAIIVIIAVIALIAGFVVWKSTNRNSGDDSAQNGSSTAQNADEQSNKTKQNDAAKQTKDCATTPDAGLESVEKNGTTMIATVAFSAHACGDTAWKGEDVTISIKDSSNEVIASAVYDFASDPMQFTSGTATLELAYAIGQYWRASDQIETKSTSMVVQKGATPNGNAVASVGDARGGANIADSDAERYAQLALSWQLSHDRSAVSGLYDIPTTQLFSRKYGMEVDGKTQQYRDIYAQYLTSRASWPKAVLAWAADYSYYTRYGHEADYYVLLSGEEFGSVADARAWCSDNGFGENDCMAVQIN</sequence>